<keyword evidence="1" id="KW-1185">Reference proteome</keyword>
<dbReference type="RefSeq" id="XP_065656720.1">
    <property type="nucleotide sequence ID" value="XM_065800648.1"/>
</dbReference>
<accession>A0ABM4C575</accession>
<reference evidence="2" key="1">
    <citation type="submission" date="2025-08" db="UniProtKB">
        <authorList>
            <consortium name="RefSeq"/>
        </authorList>
    </citation>
    <scope>IDENTIFICATION</scope>
</reference>
<protein>
    <submittedName>
        <fullName evidence="2">Uncharacterized protein LOC136082070</fullName>
    </submittedName>
</protein>
<evidence type="ECO:0000313" key="1">
    <source>
        <dbReference type="Proteomes" id="UP001652625"/>
    </source>
</evidence>
<organism evidence="1 2">
    <name type="scientific">Hydra vulgaris</name>
    <name type="common">Hydra</name>
    <name type="synonym">Hydra attenuata</name>
    <dbReference type="NCBI Taxonomy" id="6087"/>
    <lineage>
        <taxon>Eukaryota</taxon>
        <taxon>Metazoa</taxon>
        <taxon>Cnidaria</taxon>
        <taxon>Hydrozoa</taxon>
        <taxon>Hydroidolina</taxon>
        <taxon>Anthoathecata</taxon>
        <taxon>Aplanulata</taxon>
        <taxon>Hydridae</taxon>
        <taxon>Hydra</taxon>
    </lineage>
</organism>
<sequence>MEKCDIGKSLNIHCHKIGFSRKQGFVQFKDLPCEKQEEIIRRANLKEKYSSIRIICCYHEQFYGKYFERKITKCCNPFGTHKESKKIAIKGNIKISIDMANYLQKNNVYVTPGWKFCSKCYKKAIETDEDLNSQEEWESKSEKKIKLDTTIELLGISPVKLKSLSKHSKLPVAKQKFENTIDRVAKMVSLAYNIKETFLTTEIKSPILNNNINNDHDLDILMYEIKNKISETDSYCHKVQMLTLAPKSWTRKKISSYFEVSEYFVRTARKVKNENGILSLPGKKTGNPLSPETVNLVINFYQSDEFSRMMPGKKDYVSIKKNQHVQKRLLLLNLNELHVAFKKDYPNVKVSLSKFCTLKPKWCITTNASGTHNVCVCIHHQNTKFLIDAIRWNKSYKDFMALIVCSLENAECMLHRCNQCPGIEVLKSFLVQEFMDHEYEEDVVFKQWQSTDRTTLLSQSLPLDEFNDLLCDSIDNLTTHSYIAKTQSRYLKNCKENLNQNECLILGDFAENYQYVVQDEVQSYHWSKSQCSLYTIVLYFIENKLPKHKSFCYLSEDVDHDTGFIKTQEDITRYIKENLPFFFFFFFFFLDYSPPQAQFKNFKNFINLCHHSKDFDLNAEWVFFATSHGKSPCDGIGVKRVVCQESLKQITTGQILDVNLMYSFCKAKINGIYFKLFSKEEIDQTRAQLEKRYLGGRTVPGTSMYHHFIPIAPNTISYKKISTDACTEIFDIIPKSKHYIDISLNIKKMDYIACFYDGFWWVGIAEDVSELDIKVRFMHPHGPGKNFFWPMRTDECWVLNSKVICLISTPRTISGRTYNMSDLDLKNINCWLQKKINYV</sequence>
<dbReference type="GeneID" id="136082070"/>
<dbReference type="PANTHER" id="PTHR46601">
    <property type="entry name" value="ULP_PROTEASE DOMAIN-CONTAINING PROTEIN"/>
    <property type="match status" value="1"/>
</dbReference>
<proteinExistence type="predicted"/>
<dbReference type="PANTHER" id="PTHR46601:SF1">
    <property type="entry name" value="ADF-H DOMAIN-CONTAINING PROTEIN"/>
    <property type="match status" value="1"/>
</dbReference>
<name>A0ABM4C575_HYDVU</name>
<gene>
    <name evidence="2" type="primary">LOC136082070</name>
</gene>
<dbReference type="Proteomes" id="UP001652625">
    <property type="component" value="Chromosome 06"/>
</dbReference>
<evidence type="ECO:0000313" key="2">
    <source>
        <dbReference type="RefSeq" id="XP_065656720.1"/>
    </source>
</evidence>